<keyword evidence="2" id="KW-1133">Transmembrane helix</keyword>
<keyword evidence="2" id="KW-0812">Transmembrane</keyword>
<gene>
    <name evidence="3" type="ORF">C2L71_04490</name>
</gene>
<evidence type="ECO:0000256" key="2">
    <source>
        <dbReference type="SAM" id="Phobius"/>
    </source>
</evidence>
<evidence type="ECO:0008006" key="5">
    <source>
        <dbReference type="Google" id="ProtNLM"/>
    </source>
</evidence>
<dbReference type="Proteomes" id="UP000236197">
    <property type="component" value="Unassembled WGS sequence"/>
</dbReference>
<organism evidence="3 4">
    <name type="scientific">Enteroscipio rubneri</name>
    <dbReference type="NCBI Taxonomy" id="2070686"/>
    <lineage>
        <taxon>Bacteria</taxon>
        <taxon>Bacillati</taxon>
        <taxon>Actinomycetota</taxon>
        <taxon>Coriobacteriia</taxon>
        <taxon>Eggerthellales</taxon>
        <taxon>Eggerthellaceae</taxon>
        <taxon>Enteroscipio</taxon>
    </lineage>
</organism>
<keyword evidence="2" id="KW-0472">Membrane</keyword>
<feature type="transmembrane region" description="Helical" evidence="2">
    <location>
        <begin position="173"/>
        <end position="194"/>
    </location>
</feature>
<comment type="caution">
    <text evidence="3">The sequence shown here is derived from an EMBL/GenBank/DDBJ whole genome shotgun (WGS) entry which is preliminary data.</text>
</comment>
<protein>
    <recommendedName>
        <fullName evidence="5">ABC transporter permease</fullName>
    </recommendedName>
</protein>
<dbReference type="Pfam" id="PF06541">
    <property type="entry name" value="ABC_trans_CmpB"/>
    <property type="match status" value="1"/>
</dbReference>
<proteinExistence type="predicted"/>
<feature type="transmembrane region" description="Helical" evidence="2">
    <location>
        <begin position="128"/>
        <end position="149"/>
    </location>
</feature>
<dbReference type="EMBL" id="PPEK01000003">
    <property type="protein sequence ID" value="PNV68097.1"/>
    <property type="molecule type" value="Genomic_DNA"/>
</dbReference>
<evidence type="ECO:0000313" key="3">
    <source>
        <dbReference type="EMBL" id="PNV68097.1"/>
    </source>
</evidence>
<feature type="region of interest" description="Disordered" evidence="1">
    <location>
        <begin position="1"/>
        <end position="37"/>
    </location>
</feature>
<sequence>MGKEPKKTAAGHAPHGSLPISRRKADRDGASSFDVQSSPGVLRELGQEVKEQVKPDSGYLRIDYFTLFWIFVAGCVFGLVVETVFHAIVYGGYESRAGLVWGPFSPIYGVAAVALTAFLNRFYHSHNLIIFLVSMLLGSVIEYSASLMMEELWGAVAWNYDGTFGSIHGRTNFAFGVMWGLLGLVWVRTVLPAIKNVFAYVSAKSLAARLFTGALSIFLALDVVVTLLALDRESQRAIGVPATTWEQLFFDEHFPDDYLQSRMQNMSVYGRD</sequence>
<feature type="transmembrane region" description="Helical" evidence="2">
    <location>
        <begin position="64"/>
        <end position="88"/>
    </location>
</feature>
<feature type="transmembrane region" description="Helical" evidence="2">
    <location>
        <begin position="206"/>
        <end position="230"/>
    </location>
</feature>
<dbReference type="AlphaFoldDB" id="A0A2K2UCP8"/>
<accession>A0A2K2UCP8</accession>
<evidence type="ECO:0000313" key="4">
    <source>
        <dbReference type="Proteomes" id="UP000236197"/>
    </source>
</evidence>
<feature type="transmembrane region" description="Helical" evidence="2">
    <location>
        <begin position="100"/>
        <end position="119"/>
    </location>
</feature>
<dbReference type="RefSeq" id="WP_103264574.1">
    <property type="nucleotide sequence ID" value="NZ_CABMLE010000003.1"/>
</dbReference>
<reference evidence="4" key="1">
    <citation type="submission" date="2018-01" db="EMBL/GenBank/DDBJ databases">
        <title>Rubneribacter badeniensis gen. nov., sp. nov., and Colonibacter rubneri, gen. nov., sp. nov., WGS of new members of the Eggerthellaceae.</title>
        <authorList>
            <person name="Danylec N."/>
            <person name="Stoll D.A."/>
            <person name="Doetsch A."/>
            <person name="Kulling S.E."/>
            <person name="Huch M."/>
        </authorList>
    </citation>
    <scope>NUCLEOTIDE SEQUENCE [LARGE SCALE GENOMIC DNA]</scope>
    <source>
        <strain evidence="4">ResAG-96</strain>
    </source>
</reference>
<dbReference type="InterPro" id="IPR010540">
    <property type="entry name" value="CmpB_TMEM229"/>
</dbReference>
<dbReference type="OrthoDB" id="9789229at2"/>
<name>A0A2K2UCP8_9ACTN</name>
<evidence type="ECO:0000256" key="1">
    <source>
        <dbReference type="SAM" id="MobiDB-lite"/>
    </source>
</evidence>
<keyword evidence="4" id="KW-1185">Reference proteome</keyword>